<feature type="region of interest" description="Disordered" evidence="1">
    <location>
        <begin position="23"/>
        <end position="66"/>
    </location>
</feature>
<evidence type="ECO:0000313" key="3">
    <source>
        <dbReference type="EMBL" id="MBO1916412.1"/>
    </source>
</evidence>
<evidence type="ECO:0000256" key="2">
    <source>
        <dbReference type="SAM" id="SignalP"/>
    </source>
</evidence>
<dbReference type="Proteomes" id="UP000664477">
    <property type="component" value="Unassembled WGS sequence"/>
</dbReference>
<feature type="chain" id="PRO_5036842428" evidence="2">
    <location>
        <begin position="21"/>
        <end position="87"/>
    </location>
</feature>
<comment type="caution">
    <text evidence="3">The sequence shown here is derived from an EMBL/GenBank/DDBJ whole genome shotgun (WGS) entry which is preliminary data.</text>
</comment>
<feature type="compositionally biased region" description="Low complexity" evidence="1">
    <location>
        <begin position="23"/>
        <end position="37"/>
    </location>
</feature>
<organism evidence="3 4">
    <name type="scientific">Providencia rettgeri</name>
    <dbReference type="NCBI Taxonomy" id="587"/>
    <lineage>
        <taxon>Bacteria</taxon>
        <taxon>Pseudomonadati</taxon>
        <taxon>Pseudomonadota</taxon>
        <taxon>Gammaproteobacteria</taxon>
        <taxon>Enterobacterales</taxon>
        <taxon>Morganellaceae</taxon>
        <taxon>Providencia</taxon>
    </lineage>
</organism>
<reference evidence="3" key="1">
    <citation type="submission" date="2021-03" db="EMBL/GenBank/DDBJ databases">
        <title>Molecular epidemiology and mechanisms of colistin and carbapenem resistance in Enterobacteriaceae from clinical isolates, the environment and porcine samples in Pretoria, South Africa.</title>
        <authorList>
            <person name="Bogoshi D."/>
            <person name="Mbelle N.M."/>
            <person name="Naidoo V."/>
            <person name="Osei Sekyere J."/>
        </authorList>
    </citation>
    <scope>NUCLEOTIDE SEQUENCE</scope>
    <source>
        <strain evidence="3">C052</strain>
    </source>
</reference>
<feature type="compositionally biased region" description="Polar residues" evidence="1">
    <location>
        <begin position="38"/>
        <end position="52"/>
    </location>
</feature>
<accession>A0A939NFW7</accession>
<evidence type="ECO:0000313" key="4">
    <source>
        <dbReference type="Proteomes" id="UP000664477"/>
    </source>
</evidence>
<name>A0A939NFW7_PRORE</name>
<evidence type="ECO:0000256" key="1">
    <source>
        <dbReference type="SAM" id="MobiDB-lite"/>
    </source>
</evidence>
<gene>
    <name evidence="3" type="ORF">J4727_14910</name>
</gene>
<proteinExistence type="predicted"/>
<sequence>MRKLTASILLAFGLMGTAVAETTPATTPAASQNTPSTQPAVNSAEPTTTTPSAEVASVPAEPAQGEAVNTTVVNENIEIATEAPTGV</sequence>
<dbReference type="EMBL" id="JAGETQ010000100">
    <property type="protein sequence ID" value="MBO1916412.1"/>
    <property type="molecule type" value="Genomic_DNA"/>
</dbReference>
<dbReference type="AlphaFoldDB" id="A0A939NFW7"/>
<keyword evidence="2" id="KW-0732">Signal</keyword>
<protein>
    <submittedName>
        <fullName evidence="3">Uncharacterized protein</fullName>
    </submittedName>
</protein>
<feature type="signal peptide" evidence="2">
    <location>
        <begin position="1"/>
        <end position="20"/>
    </location>
</feature>